<protein>
    <submittedName>
        <fullName evidence="2">Uncharacterized protein</fullName>
    </submittedName>
</protein>
<sequence length="99" mass="11413">DVEFGRKGYKLVGVYTASFSRFQKPSQRKCFVRDLYGVRVPCASHMGFRGWWDCVEKREEPKRSSFHSRTSGSSHPWEPIHPQPWPGTSLLSGNGLEQR</sequence>
<comment type="caution">
    <text evidence="2">The sequence shown here is derived from an EMBL/GenBank/DDBJ whole genome shotgun (WGS) entry which is preliminary data.</text>
</comment>
<evidence type="ECO:0000313" key="3">
    <source>
        <dbReference type="Proteomes" id="UP000619265"/>
    </source>
</evidence>
<dbReference type="EMBL" id="LIHL02000010">
    <property type="protein sequence ID" value="KAF5458062.1"/>
    <property type="molecule type" value="Genomic_DNA"/>
</dbReference>
<reference evidence="2" key="1">
    <citation type="submission" date="2015-10" db="EMBL/GenBank/DDBJ databases">
        <authorList>
            <person name="Martinez-Garcia P.J."/>
            <person name="Crepeau M.W."/>
            <person name="Puiu D."/>
            <person name="Gonzalez-Ibeas D."/>
            <person name="Whalen J."/>
            <person name="Stevens K."/>
            <person name="Paul R."/>
            <person name="Butterfield T."/>
            <person name="Britton M."/>
            <person name="Reagan R."/>
            <person name="Chakraborty S."/>
            <person name="Walawage S.L."/>
            <person name="Vasquez-Gross H.A."/>
            <person name="Cardeno C."/>
            <person name="Famula R."/>
            <person name="Pratt K."/>
            <person name="Kuruganti S."/>
            <person name="Aradhya M.K."/>
            <person name="Leslie C.A."/>
            <person name="Dandekar A.M."/>
            <person name="Salzberg S.L."/>
            <person name="Wegrzyn J.L."/>
            <person name="Langley C.H."/>
            <person name="Neale D.B."/>
        </authorList>
    </citation>
    <scope>NUCLEOTIDE SEQUENCE</scope>
    <source>
        <tissue evidence="2">Leaves</tissue>
    </source>
</reference>
<feature type="region of interest" description="Disordered" evidence="1">
    <location>
        <begin position="61"/>
        <end position="99"/>
    </location>
</feature>
<evidence type="ECO:0000313" key="2">
    <source>
        <dbReference type="EMBL" id="KAF5458062.1"/>
    </source>
</evidence>
<feature type="compositionally biased region" description="Polar residues" evidence="1">
    <location>
        <begin position="89"/>
        <end position="99"/>
    </location>
</feature>
<dbReference type="Gramene" id="Jr10_11250_p3">
    <property type="protein sequence ID" value="cds.Jr10_11250_p3"/>
    <property type="gene ID" value="Jr10_11250"/>
</dbReference>
<dbReference type="Proteomes" id="UP000619265">
    <property type="component" value="Unassembled WGS sequence"/>
</dbReference>
<accession>A0A833X3G8</accession>
<organism evidence="2 3">
    <name type="scientific">Juglans regia</name>
    <name type="common">English walnut</name>
    <dbReference type="NCBI Taxonomy" id="51240"/>
    <lineage>
        <taxon>Eukaryota</taxon>
        <taxon>Viridiplantae</taxon>
        <taxon>Streptophyta</taxon>
        <taxon>Embryophyta</taxon>
        <taxon>Tracheophyta</taxon>
        <taxon>Spermatophyta</taxon>
        <taxon>Magnoliopsida</taxon>
        <taxon>eudicotyledons</taxon>
        <taxon>Gunneridae</taxon>
        <taxon>Pentapetalae</taxon>
        <taxon>rosids</taxon>
        <taxon>fabids</taxon>
        <taxon>Fagales</taxon>
        <taxon>Juglandaceae</taxon>
        <taxon>Juglans</taxon>
    </lineage>
</organism>
<evidence type="ECO:0000256" key="1">
    <source>
        <dbReference type="SAM" id="MobiDB-lite"/>
    </source>
</evidence>
<proteinExistence type="predicted"/>
<dbReference type="AlphaFoldDB" id="A0A833X3G8"/>
<gene>
    <name evidence="2" type="ORF">F2P56_022126</name>
</gene>
<feature type="non-terminal residue" evidence="2">
    <location>
        <position position="1"/>
    </location>
</feature>
<reference evidence="2" key="2">
    <citation type="submission" date="2020-03" db="EMBL/GenBank/DDBJ databases">
        <title>Walnut 2.0.</title>
        <authorList>
            <person name="Marrano A."/>
            <person name="Britton M."/>
            <person name="Zimin A.V."/>
            <person name="Zaini P.A."/>
            <person name="Workman R."/>
            <person name="Puiu D."/>
            <person name="Bianco L."/>
            <person name="Allen B.J."/>
            <person name="Troggio M."/>
            <person name="Leslie C.A."/>
            <person name="Timp W."/>
            <person name="Dendekar A."/>
            <person name="Salzberg S.L."/>
            <person name="Neale D.B."/>
        </authorList>
    </citation>
    <scope>NUCLEOTIDE SEQUENCE</scope>
    <source>
        <tissue evidence="2">Leaves</tissue>
    </source>
</reference>
<name>A0A833X3G8_JUGRE</name>